<keyword evidence="10" id="KW-1185">Reference proteome</keyword>
<keyword evidence="3" id="KW-0547">Nucleotide-binding</keyword>
<evidence type="ECO:0000256" key="4">
    <source>
        <dbReference type="ARBA" id="ARBA00022840"/>
    </source>
</evidence>
<dbReference type="InterPro" id="IPR001752">
    <property type="entry name" value="Kinesin_motor_dom"/>
</dbReference>
<evidence type="ECO:0000259" key="8">
    <source>
        <dbReference type="PROSITE" id="PS50067"/>
    </source>
</evidence>
<keyword evidence="4" id="KW-0067">ATP-binding</keyword>
<dbReference type="InterPro" id="IPR036961">
    <property type="entry name" value="Kinesin_motor_dom_sf"/>
</dbReference>
<reference evidence="9 10" key="1">
    <citation type="submission" date="2023-05" db="EMBL/GenBank/DDBJ databases">
        <title>B98-5 Cell Line De Novo Hybrid Assembly: An Optical Mapping Approach.</title>
        <authorList>
            <person name="Kananen K."/>
            <person name="Auerbach J.A."/>
            <person name="Kautto E."/>
            <person name="Blachly J.S."/>
        </authorList>
    </citation>
    <scope>NUCLEOTIDE SEQUENCE [LARGE SCALE GENOMIC DNA]</scope>
    <source>
        <strain evidence="9">B95-8</strain>
        <tissue evidence="9">Cell line</tissue>
    </source>
</reference>
<comment type="similarity">
    <text evidence="6">Belongs to the TRAFAC class myosin-kinesin ATPase superfamily. Kinesin family.</text>
</comment>
<evidence type="ECO:0000256" key="2">
    <source>
        <dbReference type="ARBA" id="ARBA00022490"/>
    </source>
</evidence>
<dbReference type="PROSITE" id="PS50067">
    <property type="entry name" value="KINESIN_MOTOR_2"/>
    <property type="match status" value="1"/>
</dbReference>
<protein>
    <recommendedName>
        <fullName evidence="8">Kinesin motor domain-containing protein</fullName>
    </recommendedName>
</protein>
<keyword evidence="2" id="KW-0963">Cytoplasm</keyword>
<feature type="compositionally biased region" description="Gly residues" evidence="7">
    <location>
        <begin position="35"/>
        <end position="48"/>
    </location>
</feature>
<name>A0ABQ9VDP7_SAGOE</name>
<dbReference type="InterPro" id="IPR027417">
    <property type="entry name" value="P-loop_NTPase"/>
</dbReference>
<feature type="region of interest" description="Disordered" evidence="7">
    <location>
        <begin position="1"/>
        <end position="118"/>
    </location>
</feature>
<evidence type="ECO:0000256" key="1">
    <source>
        <dbReference type="ARBA" id="ARBA00004245"/>
    </source>
</evidence>
<evidence type="ECO:0000256" key="5">
    <source>
        <dbReference type="ARBA" id="ARBA00023212"/>
    </source>
</evidence>
<comment type="subcellular location">
    <subcellularLocation>
        <location evidence="1">Cytoplasm</location>
        <location evidence="1">Cytoskeleton</location>
    </subcellularLocation>
</comment>
<feature type="domain" description="Kinesin motor" evidence="8">
    <location>
        <begin position="176"/>
        <end position="257"/>
    </location>
</feature>
<dbReference type="EMBL" id="JASSZA010000006">
    <property type="protein sequence ID" value="KAK2107479.1"/>
    <property type="molecule type" value="Genomic_DNA"/>
</dbReference>
<proteinExistence type="inferred from homology"/>
<dbReference type="InterPro" id="IPR027640">
    <property type="entry name" value="Kinesin-like_fam"/>
</dbReference>
<dbReference type="Pfam" id="PF00225">
    <property type="entry name" value="Kinesin"/>
    <property type="match status" value="1"/>
</dbReference>
<evidence type="ECO:0000256" key="6">
    <source>
        <dbReference type="PROSITE-ProRule" id="PRU00283"/>
    </source>
</evidence>
<dbReference type="SUPFAM" id="SSF52540">
    <property type="entry name" value="P-loop containing nucleoside triphosphate hydrolases"/>
    <property type="match status" value="1"/>
</dbReference>
<keyword evidence="5" id="KW-0206">Cytoskeleton</keyword>
<dbReference type="Gene3D" id="3.40.850.10">
    <property type="entry name" value="Kinesin motor domain"/>
    <property type="match status" value="1"/>
</dbReference>
<dbReference type="Proteomes" id="UP001266305">
    <property type="component" value="Unassembled WGS sequence"/>
</dbReference>
<dbReference type="PANTHER" id="PTHR47969">
    <property type="entry name" value="CHROMOSOME-ASSOCIATED KINESIN KIF4A-RELATED"/>
    <property type="match status" value="1"/>
</dbReference>
<accession>A0ABQ9VDP7</accession>
<comment type="caution">
    <text evidence="6">Lacks conserved residue(s) required for the propagation of feature annotation.</text>
</comment>
<evidence type="ECO:0000313" key="10">
    <source>
        <dbReference type="Proteomes" id="UP001266305"/>
    </source>
</evidence>
<gene>
    <name evidence="9" type="ORF">P7K49_012644</name>
</gene>
<feature type="compositionally biased region" description="Low complexity" evidence="7">
    <location>
        <begin position="80"/>
        <end position="92"/>
    </location>
</feature>
<comment type="caution">
    <text evidence="9">The sequence shown here is derived from an EMBL/GenBank/DDBJ whole genome shotgun (WGS) entry which is preliminary data.</text>
</comment>
<dbReference type="PANTHER" id="PTHR47969:SF8">
    <property type="entry name" value="KINESIN FAMILY MEMBER 7"/>
    <property type="match status" value="1"/>
</dbReference>
<organism evidence="9 10">
    <name type="scientific">Saguinus oedipus</name>
    <name type="common">Cotton-top tamarin</name>
    <name type="synonym">Oedipomidas oedipus</name>
    <dbReference type="NCBI Taxonomy" id="9490"/>
    <lineage>
        <taxon>Eukaryota</taxon>
        <taxon>Metazoa</taxon>
        <taxon>Chordata</taxon>
        <taxon>Craniata</taxon>
        <taxon>Vertebrata</taxon>
        <taxon>Euteleostomi</taxon>
        <taxon>Mammalia</taxon>
        <taxon>Eutheria</taxon>
        <taxon>Euarchontoglires</taxon>
        <taxon>Primates</taxon>
        <taxon>Haplorrhini</taxon>
        <taxon>Platyrrhini</taxon>
        <taxon>Cebidae</taxon>
        <taxon>Callitrichinae</taxon>
        <taxon>Saguinus</taxon>
    </lineage>
</organism>
<evidence type="ECO:0000256" key="3">
    <source>
        <dbReference type="ARBA" id="ARBA00022741"/>
    </source>
</evidence>
<sequence>MPSPGPFPGPRRAVCGQTPPRRAAGACAPKRPGGRRLGGGARRAGAGAGLREREELVRPQWVATEDRGLDPGALTRPEEPAALLPASPGASSDWPAPSSRQGCRGRHSRPARRDERRGCEVVVTSSNFAGAPSHDRACGVVRASSGREPGAGARGGPHRVARPSLLRCAQAAEEAPVRVALRELLYGHQSCLQVEPRLGRITLGRDRHFGFHVVLAEDAGQEAVYQACVQPLLEAFFEGFNATIFAYDVHHGGSQCG</sequence>
<evidence type="ECO:0000256" key="7">
    <source>
        <dbReference type="SAM" id="MobiDB-lite"/>
    </source>
</evidence>
<evidence type="ECO:0000313" key="9">
    <source>
        <dbReference type="EMBL" id="KAK2107479.1"/>
    </source>
</evidence>